<proteinExistence type="predicted"/>
<dbReference type="AlphaFoldDB" id="A0A9N9NKG4"/>
<name>A0A9N9NKG4_9GLOM</name>
<evidence type="ECO:0000313" key="1">
    <source>
        <dbReference type="EMBL" id="CAG8737856.1"/>
    </source>
</evidence>
<keyword evidence="2" id="KW-1185">Reference proteome</keyword>
<dbReference type="Proteomes" id="UP000789405">
    <property type="component" value="Unassembled WGS sequence"/>
</dbReference>
<gene>
    <name evidence="1" type="ORF">DERYTH_LOCUS15722</name>
</gene>
<evidence type="ECO:0000313" key="2">
    <source>
        <dbReference type="Proteomes" id="UP000789405"/>
    </source>
</evidence>
<accession>A0A9N9NKG4</accession>
<feature type="non-terminal residue" evidence="1">
    <location>
        <position position="141"/>
    </location>
</feature>
<reference evidence="1" key="1">
    <citation type="submission" date="2021-06" db="EMBL/GenBank/DDBJ databases">
        <authorList>
            <person name="Kallberg Y."/>
            <person name="Tangrot J."/>
            <person name="Rosling A."/>
        </authorList>
    </citation>
    <scope>NUCLEOTIDE SEQUENCE</scope>
    <source>
        <strain evidence="1">MA453B</strain>
    </source>
</reference>
<organism evidence="1 2">
    <name type="scientific">Dentiscutata erythropus</name>
    <dbReference type="NCBI Taxonomy" id="1348616"/>
    <lineage>
        <taxon>Eukaryota</taxon>
        <taxon>Fungi</taxon>
        <taxon>Fungi incertae sedis</taxon>
        <taxon>Mucoromycota</taxon>
        <taxon>Glomeromycotina</taxon>
        <taxon>Glomeromycetes</taxon>
        <taxon>Diversisporales</taxon>
        <taxon>Gigasporaceae</taxon>
        <taxon>Dentiscutata</taxon>
    </lineage>
</organism>
<protein>
    <submittedName>
        <fullName evidence="1">367_t:CDS:1</fullName>
    </submittedName>
</protein>
<dbReference type="EMBL" id="CAJVPY010012998">
    <property type="protein sequence ID" value="CAG8737856.1"/>
    <property type="molecule type" value="Genomic_DNA"/>
</dbReference>
<dbReference type="OrthoDB" id="2435670at2759"/>
<comment type="caution">
    <text evidence="1">The sequence shown here is derived from an EMBL/GenBank/DDBJ whole genome shotgun (WGS) entry which is preliminary data.</text>
</comment>
<sequence length="141" mass="16784">MKKCSGLEYEMWEKVKNGLSKLGVNKLWYDHPVCSGILNYKSKPISMLLLEYHDMFQKEVKKFVIEKDQKYTIFRVDRFIKKVRSNYGTNFQSIIYGYQPSIEYAYNTMSINETSYMCEVLTQLFDITISEIFIKYKAWSA</sequence>